<evidence type="ECO:0000313" key="2">
    <source>
        <dbReference type="EMBL" id="MCS5713752.1"/>
    </source>
</evidence>
<dbReference type="Pfam" id="PF05402">
    <property type="entry name" value="PqqD"/>
    <property type="match status" value="1"/>
</dbReference>
<gene>
    <name evidence="2" type="ORF">NVV95_04200</name>
</gene>
<dbReference type="RefSeq" id="WP_259485298.1">
    <property type="nucleotide sequence ID" value="NZ_JANTEZ010000002.1"/>
</dbReference>
<accession>A0ABT2GC08</accession>
<evidence type="ECO:0000256" key="1">
    <source>
        <dbReference type="SAM" id="MobiDB-lite"/>
    </source>
</evidence>
<proteinExistence type="predicted"/>
<dbReference type="EMBL" id="JANTEZ010000002">
    <property type="protein sequence ID" value="MCS5713752.1"/>
    <property type="molecule type" value="Genomic_DNA"/>
</dbReference>
<dbReference type="Proteomes" id="UP001165580">
    <property type="component" value="Unassembled WGS sequence"/>
</dbReference>
<protein>
    <submittedName>
        <fullName evidence="2">PqqD family protein</fullName>
    </submittedName>
</protein>
<dbReference type="InterPro" id="IPR008792">
    <property type="entry name" value="PQQD"/>
</dbReference>
<sequence length="115" mass="11631">MTSYRIGPDVAWHSSDDDGGAGGSGGAGAGRVAVLDLAEVGAVPFVLEGSAAAIWTAVFEHGDEGADGVVAAVAERFDLEPADVRADVDAFLAELVQRRLIEAEPDPAAASPDPT</sequence>
<evidence type="ECO:0000313" key="3">
    <source>
        <dbReference type="Proteomes" id="UP001165580"/>
    </source>
</evidence>
<comment type="caution">
    <text evidence="2">The sequence shown here is derived from an EMBL/GenBank/DDBJ whole genome shotgun (WGS) entry which is preliminary data.</text>
</comment>
<keyword evidence="3" id="KW-1185">Reference proteome</keyword>
<dbReference type="Gene3D" id="1.10.10.1150">
    <property type="entry name" value="Coenzyme PQQ synthesis protein D (PqqD)"/>
    <property type="match status" value="1"/>
</dbReference>
<feature type="region of interest" description="Disordered" evidence="1">
    <location>
        <begin position="1"/>
        <end position="26"/>
    </location>
</feature>
<reference evidence="2" key="1">
    <citation type="submission" date="2022-08" db="EMBL/GenBank/DDBJ databases">
        <authorList>
            <person name="Deng Y."/>
            <person name="Han X.-F."/>
            <person name="Zhang Y.-Q."/>
        </authorList>
    </citation>
    <scope>NUCLEOTIDE SEQUENCE</scope>
    <source>
        <strain evidence="2">CPCC 205716</strain>
    </source>
</reference>
<organism evidence="2 3">
    <name type="scientific">Herbiconiux gentiana</name>
    <dbReference type="NCBI Taxonomy" id="2970912"/>
    <lineage>
        <taxon>Bacteria</taxon>
        <taxon>Bacillati</taxon>
        <taxon>Actinomycetota</taxon>
        <taxon>Actinomycetes</taxon>
        <taxon>Micrococcales</taxon>
        <taxon>Microbacteriaceae</taxon>
        <taxon>Herbiconiux</taxon>
    </lineage>
</organism>
<dbReference type="InterPro" id="IPR041881">
    <property type="entry name" value="PqqD_sf"/>
</dbReference>
<name>A0ABT2GC08_9MICO</name>